<comment type="caution">
    <text evidence="1">The sequence shown here is derived from an EMBL/GenBank/DDBJ whole genome shotgun (WGS) entry which is preliminary data.</text>
</comment>
<sequence>MKDKLNEALRSCPEVEQKVKISDPKGKDPHIIVHNFERCEGDREKQETKILKRLRKSNALPDGEMRVKFRLRGRGNSESWVIAVTPEIFQVTSTKTRLNCGFKSHLVQEFLQPTRCFKCFRFGHIKAVCKVWRSVVPDARVVTLRKSASVTHPSVRTVRRTTKGFKSDRATTNHSALDRKCSTYLREVERLKRNTNYG</sequence>
<reference evidence="1" key="2">
    <citation type="submission" date="2020-06" db="EMBL/GenBank/DDBJ databases">
        <authorList>
            <person name="Sheffer M."/>
        </authorList>
    </citation>
    <scope>NUCLEOTIDE SEQUENCE</scope>
</reference>
<evidence type="ECO:0000313" key="1">
    <source>
        <dbReference type="EMBL" id="KAF8792575.1"/>
    </source>
</evidence>
<accession>A0A8T0FQF5</accession>
<organism evidence="1 2">
    <name type="scientific">Argiope bruennichi</name>
    <name type="common">Wasp spider</name>
    <name type="synonym">Aranea bruennichi</name>
    <dbReference type="NCBI Taxonomy" id="94029"/>
    <lineage>
        <taxon>Eukaryota</taxon>
        <taxon>Metazoa</taxon>
        <taxon>Ecdysozoa</taxon>
        <taxon>Arthropoda</taxon>
        <taxon>Chelicerata</taxon>
        <taxon>Arachnida</taxon>
        <taxon>Araneae</taxon>
        <taxon>Araneomorphae</taxon>
        <taxon>Entelegynae</taxon>
        <taxon>Araneoidea</taxon>
        <taxon>Araneidae</taxon>
        <taxon>Argiope</taxon>
    </lineage>
</organism>
<evidence type="ECO:0000313" key="2">
    <source>
        <dbReference type="Proteomes" id="UP000807504"/>
    </source>
</evidence>
<keyword evidence="2" id="KW-1185">Reference proteome</keyword>
<name>A0A8T0FQF5_ARGBR</name>
<reference evidence="1" key="1">
    <citation type="journal article" date="2020" name="bioRxiv">
        <title>Chromosome-level reference genome of the European wasp spider Argiope bruennichi: a resource for studies on range expansion and evolutionary adaptation.</title>
        <authorList>
            <person name="Sheffer M.M."/>
            <person name="Hoppe A."/>
            <person name="Krehenwinkel H."/>
            <person name="Uhl G."/>
            <person name="Kuss A.W."/>
            <person name="Jensen L."/>
            <person name="Jensen C."/>
            <person name="Gillespie R.G."/>
            <person name="Hoff K.J."/>
            <person name="Prost S."/>
        </authorList>
    </citation>
    <scope>NUCLEOTIDE SEQUENCE</scope>
</reference>
<dbReference type="AlphaFoldDB" id="A0A8T0FQF5"/>
<gene>
    <name evidence="1" type="ORF">HNY73_004154</name>
</gene>
<dbReference type="Proteomes" id="UP000807504">
    <property type="component" value="Unassembled WGS sequence"/>
</dbReference>
<proteinExistence type="predicted"/>
<dbReference type="EMBL" id="JABXBU010000003">
    <property type="protein sequence ID" value="KAF8792575.1"/>
    <property type="molecule type" value="Genomic_DNA"/>
</dbReference>
<protein>
    <submittedName>
        <fullName evidence="1">Uncharacterized protein</fullName>
    </submittedName>
</protein>